<dbReference type="Gene3D" id="3.40.50.1970">
    <property type="match status" value="1"/>
</dbReference>
<name>A0AAN6RCJ7_9PLEO</name>
<evidence type="ECO:0000256" key="2">
    <source>
        <dbReference type="ARBA" id="ARBA00022723"/>
    </source>
</evidence>
<comment type="cofactor">
    <cofactor evidence="1">
        <name>NAD(+)</name>
        <dbReference type="ChEBI" id="CHEBI:57540"/>
    </cofactor>
</comment>
<keyword evidence="4" id="KW-0520">NAD</keyword>
<evidence type="ECO:0008006" key="10">
    <source>
        <dbReference type="Google" id="ProtNLM"/>
    </source>
</evidence>
<evidence type="ECO:0000313" key="8">
    <source>
        <dbReference type="EMBL" id="KAK3197067.1"/>
    </source>
</evidence>
<dbReference type="GO" id="GO:0046872">
    <property type="term" value="F:metal ion binding"/>
    <property type="evidence" value="ECO:0007669"/>
    <property type="project" value="UniProtKB-KW"/>
</dbReference>
<evidence type="ECO:0000256" key="3">
    <source>
        <dbReference type="ARBA" id="ARBA00022741"/>
    </source>
</evidence>
<keyword evidence="2" id="KW-0479">Metal-binding</keyword>
<dbReference type="GO" id="GO:0017000">
    <property type="term" value="P:antibiotic biosynthetic process"/>
    <property type="evidence" value="ECO:0007669"/>
    <property type="project" value="InterPro"/>
</dbReference>
<dbReference type="CDD" id="cd08199">
    <property type="entry name" value="EEVS"/>
    <property type="match status" value="1"/>
</dbReference>
<reference evidence="8 9" key="1">
    <citation type="submission" date="2021-02" db="EMBL/GenBank/DDBJ databases">
        <title>Genome assembly of Pseudopithomyces chartarum.</title>
        <authorList>
            <person name="Jauregui R."/>
            <person name="Singh J."/>
            <person name="Voisey C."/>
        </authorList>
    </citation>
    <scope>NUCLEOTIDE SEQUENCE [LARGE SCALE GENOMIC DNA]</scope>
    <source>
        <strain evidence="8 9">AGR01</strain>
    </source>
</reference>
<dbReference type="FunFam" id="3.40.50.1970:FF:000018">
    <property type="entry name" value="Related to 2-epi-5-epi-valiolone synthase"/>
    <property type="match status" value="1"/>
</dbReference>
<proteinExistence type="predicted"/>
<dbReference type="InterPro" id="IPR030960">
    <property type="entry name" value="DHQS/DOIS_N"/>
</dbReference>
<organism evidence="8 9">
    <name type="scientific">Pseudopithomyces chartarum</name>
    <dbReference type="NCBI Taxonomy" id="1892770"/>
    <lineage>
        <taxon>Eukaryota</taxon>
        <taxon>Fungi</taxon>
        <taxon>Dikarya</taxon>
        <taxon>Ascomycota</taxon>
        <taxon>Pezizomycotina</taxon>
        <taxon>Dothideomycetes</taxon>
        <taxon>Pleosporomycetidae</taxon>
        <taxon>Pleosporales</taxon>
        <taxon>Massarineae</taxon>
        <taxon>Didymosphaeriaceae</taxon>
        <taxon>Pseudopithomyces</taxon>
    </lineage>
</organism>
<evidence type="ECO:0000259" key="6">
    <source>
        <dbReference type="Pfam" id="PF01761"/>
    </source>
</evidence>
<evidence type="ECO:0000259" key="7">
    <source>
        <dbReference type="Pfam" id="PF24621"/>
    </source>
</evidence>
<keyword evidence="3" id="KW-0547">Nucleotide-binding</keyword>
<dbReference type="InterPro" id="IPR056179">
    <property type="entry name" value="DHQS_C"/>
</dbReference>
<evidence type="ECO:0000313" key="9">
    <source>
        <dbReference type="Proteomes" id="UP001280581"/>
    </source>
</evidence>
<keyword evidence="9" id="KW-1185">Reference proteome</keyword>
<dbReference type="GO" id="GO:0003856">
    <property type="term" value="F:3-dehydroquinate synthase activity"/>
    <property type="evidence" value="ECO:0007669"/>
    <property type="project" value="TreeGrafter"/>
</dbReference>
<dbReference type="InterPro" id="IPR035872">
    <property type="entry name" value="EEVS-like"/>
</dbReference>
<dbReference type="SUPFAM" id="SSF56796">
    <property type="entry name" value="Dehydroquinate synthase-like"/>
    <property type="match status" value="1"/>
</dbReference>
<feature type="domain" description="3-dehydroquinate synthase C-terminal" evidence="7">
    <location>
        <begin position="195"/>
        <end position="339"/>
    </location>
</feature>
<dbReference type="Pfam" id="PF01761">
    <property type="entry name" value="DHQ_synthase"/>
    <property type="match status" value="1"/>
</dbReference>
<accession>A0AAN6RCJ7</accession>
<comment type="caution">
    <text evidence="8">The sequence shown here is derived from an EMBL/GenBank/DDBJ whole genome shotgun (WGS) entry which is preliminary data.</text>
</comment>
<dbReference type="PANTHER" id="PTHR43622">
    <property type="entry name" value="3-DEHYDROQUINATE SYNTHASE"/>
    <property type="match status" value="1"/>
</dbReference>
<protein>
    <recommendedName>
        <fullName evidence="10">3-dehydroquinate synthase domain-containing protein</fullName>
    </recommendedName>
</protein>
<sequence length="451" mass="50515">MSDLKASVVETKNGFHVEGYEKIEYDFTFLDGVFNPQNKQLADCYKRWGRALAIMDLNIYNLYGKQMEQYFSHHQLELKIHKTKIGEKAKSIETFLSIVDSMTDFGIIRKEPVLVVGGGLVTDVAGFACAAYRRNTNFIRIPTTVIGLIDASVSIKVAVNYGNYKNRLGAYHAPMHTFLDFTFLRTLPEGQVRNGFAELIKISSCAHLRTFDLLDQFCEKLIETKFGRSDDASDDVRKAADEINRSGIHEMLKLETPNLHEIGLDRVIAYGHTWSPLHELTPDIPLRHGHAISIDMAYSATLANGRKLMSDEEHHRILKLFSRAGLSMDHELFNEEILEKATAAILKTRDGMLRAAVPNPLGSCVFLNDVTADEMNAALRRHKEIMKQYPRNGEGIDAFVDASDTGYTLNDKPVEEVINGKSNGIAEKVANGLPNGLKEVLANGYENGYKN</sequence>
<dbReference type="EMBL" id="WVTA01000021">
    <property type="protein sequence ID" value="KAK3197067.1"/>
    <property type="molecule type" value="Genomic_DNA"/>
</dbReference>
<dbReference type="Gene3D" id="1.20.1090.10">
    <property type="entry name" value="Dehydroquinate synthase-like - alpha domain"/>
    <property type="match status" value="1"/>
</dbReference>
<evidence type="ECO:0000256" key="4">
    <source>
        <dbReference type="ARBA" id="ARBA00023027"/>
    </source>
</evidence>
<evidence type="ECO:0000256" key="1">
    <source>
        <dbReference type="ARBA" id="ARBA00001911"/>
    </source>
</evidence>
<dbReference type="GO" id="GO:0000166">
    <property type="term" value="F:nucleotide binding"/>
    <property type="evidence" value="ECO:0007669"/>
    <property type="project" value="UniProtKB-KW"/>
</dbReference>
<dbReference type="PANTHER" id="PTHR43622:SF3">
    <property type="entry name" value="2-EPI-5-EPI-VALIOLONE SYNTHASE"/>
    <property type="match status" value="1"/>
</dbReference>
<dbReference type="Pfam" id="PF24621">
    <property type="entry name" value="DHQS_C"/>
    <property type="match status" value="1"/>
</dbReference>
<dbReference type="FunFam" id="1.20.1090.10:FF:000015">
    <property type="entry name" value="3-dehydroquinate synthase protein"/>
    <property type="match status" value="1"/>
</dbReference>
<evidence type="ECO:0000256" key="5">
    <source>
        <dbReference type="ARBA" id="ARBA00023239"/>
    </source>
</evidence>
<feature type="domain" description="3-dehydroquinate synthase N-terminal" evidence="6">
    <location>
        <begin position="84"/>
        <end position="193"/>
    </location>
</feature>
<keyword evidence="5" id="KW-0456">Lyase</keyword>
<dbReference type="AlphaFoldDB" id="A0AAN6RCJ7"/>
<dbReference type="InterPro" id="IPR050071">
    <property type="entry name" value="Dehydroquinate_synthase"/>
</dbReference>
<dbReference type="Proteomes" id="UP001280581">
    <property type="component" value="Unassembled WGS sequence"/>
</dbReference>
<gene>
    <name evidence="8" type="ORF">GRF29_1536g491668</name>
</gene>